<gene>
    <name evidence="1" type="ORF">RKA07_09505</name>
</gene>
<dbReference type="Proteomes" id="UP001267407">
    <property type="component" value="Unassembled WGS sequence"/>
</dbReference>
<keyword evidence="2" id="KW-1185">Reference proteome</keyword>
<proteinExistence type="predicted"/>
<accession>A0ABU2HID6</accession>
<comment type="caution">
    <text evidence="1">The sequence shown here is derived from an EMBL/GenBank/DDBJ whole genome shotgun (WGS) entry which is preliminary data.</text>
</comment>
<dbReference type="Gene3D" id="3.40.30.110">
    <property type="match status" value="1"/>
</dbReference>
<reference evidence="1" key="1">
    <citation type="submission" date="2023-09" db="EMBL/GenBank/DDBJ databases">
        <title>Marinobacter sediminicola sp. nov. and Marinobacter maritimum sp. nov., isolated from marine sediment.</title>
        <authorList>
            <person name="An J."/>
        </authorList>
    </citation>
    <scope>NUCLEOTIDE SEQUENCE</scope>
    <source>
        <strain evidence="1">F60267</strain>
    </source>
</reference>
<sequence length="75" mass="8406">MRAKNAQPRALPDAEDEFQLIQEVTIAPDDYGRDPVTGTLVYTDKSVTILARETSEVGLVHVHFPKLGFRVRPVE</sequence>
<evidence type="ECO:0000313" key="2">
    <source>
        <dbReference type="Proteomes" id="UP001267407"/>
    </source>
</evidence>
<name>A0ABU2HID6_9GAMM</name>
<organism evidence="1 2">
    <name type="scientific">Marinobacter xiaoshiensis</name>
    <dbReference type="NCBI Taxonomy" id="3073652"/>
    <lineage>
        <taxon>Bacteria</taxon>
        <taxon>Pseudomonadati</taxon>
        <taxon>Pseudomonadota</taxon>
        <taxon>Gammaproteobacteria</taxon>
        <taxon>Pseudomonadales</taxon>
        <taxon>Marinobacteraceae</taxon>
        <taxon>Marinobacter</taxon>
    </lineage>
</organism>
<protein>
    <submittedName>
        <fullName evidence="1">Uncharacterized protein</fullName>
    </submittedName>
</protein>
<dbReference type="EMBL" id="JAVMBO010000013">
    <property type="protein sequence ID" value="MDS1310321.1"/>
    <property type="molecule type" value="Genomic_DNA"/>
</dbReference>
<evidence type="ECO:0000313" key="1">
    <source>
        <dbReference type="EMBL" id="MDS1310321.1"/>
    </source>
</evidence>
<dbReference type="RefSeq" id="WP_310966202.1">
    <property type="nucleotide sequence ID" value="NZ_JAVMBO010000013.1"/>
</dbReference>